<dbReference type="GO" id="GO:0016787">
    <property type="term" value="F:hydrolase activity"/>
    <property type="evidence" value="ECO:0007669"/>
    <property type="project" value="UniProtKB-KW"/>
</dbReference>
<reference evidence="2 3" key="1">
    <citation type="journal article" date="2018" name="Mol. Plant">
        <title>The genome of Artemisia annua provides insight into the evolution of Asteraceae family and artemisinin biosynthesis.</title>
        <authorList>
            <person name="Shen Q."/>
            <person name="Zhang L."/>
            <person name="Liao Z."/>
            <person name="Wang S."/>
            <person name="Yan T."/>
            <person name="Shi P."/>
            <person name="Liu M."/>
            <person name="Fu X."/>
            <person name="Pan Q."/>
            <person name="Wang Y."/>
            <person name="Lv Z."/>
            <person name="Lu X."/>
            <person name="Zhang F."/>
            <person name="Jiang W."/>
            <person name="Ma Y."/>
            <person name="Chen M."/>
            <person name="Hao X."/>
            <person name="Li L."/>
            <person name="Tang Y."/>
            <person name="Lv G."/>
            <person name="Zhou Y."/>
            <person name="Sun X."/>
            <person name="Brodelius P.E."/>
            <person name="Rose J.K.C."/>
            <person name="Tang K."/>
        </authorList>
    </citation>
    <scope>NUCLEOTIDE SEQUENCE [LARGE SCALE GENOMIC DNA]</scope>
    <source>
        <strain evidence="3">cv. Huhao1</strain>
        <tissue evidence="2">Leaf</tissue>
    </source>
</reference>
<accession>A0A2U1KX61</accession>
<protein>
    <submittedName>
        <fullName evidence="2">Lipase, GDSL</fullName>
    </submittedName>
</protein>
<sequence length="260" mass="30123">MICLSICVSFWCIWKWFNGSGLVFFWGLKVTMFRSIVNPILALKDSGDLIDCNYFQAIRVMIMFSVTWYLPKFFTLFFTCAKHHRSSVTQYDFWKSKANLQHPSMFPPVYADPTKFHLTKDLSFVKHHATTFTNTTAMFYVFKLLKAKIRLYYPLINIIRITLQMQYFEQYQQRRLYELGLRRVLVTGTGPLGCVPAELAQRGRNGQCAPELQQAAALFNPQLQSMLDSLNSEIGQNVFIGANIRQTNIDFISDPARYAT</sequence>
<keyword evidence="3" id="KW-1185">Reference proteome</keyword>
<evidence type="ECO:0000256" key="1">
    <source>
        <dbReference type="ARBA" id="ARBA00022801"/>
    </source>
</evidence>
<evidence type="ECO:0000313" key="3">
    <source>
        <dbReference type="Proteomes" id="UP000245207"/>
    </source>
</evidence>
<dbReference type="InterPro" id="IPR051058">
    <property type="entry name" value="GDSL_Est/Lipase"/>
</dbReference>
<dbReference type="Proteomes" id="UP000245207">
    <property type="component" value="Unassembled WGS sequence"/>
</dbReference>
<evidence type="ECO:0000313" key="2">
    <source>
        <dbReference type="EMBL" id="PWA41346.1"/>
    </source>
</evidence>
<dbReference type="EMBL" id="PKPP01013145">
    <property type="protein sequence ID" value="PWA41346.1"/>
    <property type="molecule type" value="Genomic_DNA"/>
</dbReference>
<dbReference type="AlphaFoldDB" id="A0A2U1KX61"/>
<proteinExistence type="predicted"/>
<dbReference type="PANTHER" id="PTHR45648">
    <property type="entry name" value="GDSL LIPASE/ACYLHYDROLASE FAMILY PROTEIN (AFU_ORTHOLOGUE AFUA_4G14700)"/>
    <property type="match status" value="1"/>
</dbReference>
<comment type="caution">
    <text evidence="2">The sequence shown here is derived from an EMBL/GenBank/DDBJ whole genome shotgun (WGS) entry which is preliminary data.</text>
</comment>
<gene>
    <name evidence="2" type="ORF">CTI12_AA554420</name>
</gene>
<dbReference type="STRING" id="35608.A0A2U1KX61"/>
<dbReference type="InterPro" id="IPR036514">
    <property type="entry name" value="SGNH_hydro_sf"/>
</dbReference>
<name>A0A2U1KX61_ARTAN</name>
<dbReference type="Gene3D" id="3.40.50.1110">
    <property type="entry name" value="SGNH hydrolase"/>
    <property type="match status" value="1"/>
</dbReference>
<organism evidence="2 3">
    <name type="scientific">Artemisia annua</name>
    <name type="common">Sweet wormwood</name>
    <dbReference type="NCBI Taxonomy" id="35608"/>
    <lineage>
        <taxon>Eukaryota</taxon>
        <taxon>Viridiplantae</taxon>
        <taxon>Streptophyta</taxon>
        <taxon>Embryophyta</taxon>
        <taxon>Tracheophyta</taxon>
        <taxon>Spermatophyta</taxon>
        <taxon>Magnoliopsida</taxon>
        <taxon>eudicotyledons</taxon>
        <taxon>Gunneridae</taxon>
        <taxon>Pentapetalae</taxon>
        <taxon>asterids</taxon>
        <taxon>campanulids</taxon>
        <taxon>Asterales</taxon>
        <taxon>Asteraceae</taxon>
        <taxon>Asteroideae</taxon>
        <taxon>Anthemideae</taxon>
        <taxon>Artemisiinae</taxon>
        <taxon>Artemisia</taxon>
    </lineage>
</organism>
<dbReference type="PANTHER" id="PTHR45648:SF167">
    <property type="entry name" value="GDSL ESTERASE_LIPASE LTL1"/>
    <property type="match status" value="1"/>
</dbReference>
<keyword evidence="1" id="KW-0378">Hydrolase</keyword>